<evidence type="ECO:0000256" key="8">
    <source>
        <dbReference type="SAM" id="Phobius"/>
    </source>
</evidence>
<feature type="transmembrane region" description="Helical" evidence="8">
    <location>
        <begin position="261"/>
        <end position="281"/>
    </location>
</feature>
<evidence type="ECO:0000256" key="6">
    <source>
        <dbReference type="ARBA" id="ARBA00023136"/>
    </source>
</evidence>
<dbReference type="OrthoDB" id="433512at2759"/>
<organism evidence="10 11">
    <name type="scientific">Macrostomum lignano</name>
    <dbReference type="NCBI Taxonomy" id="282301"/>
    <lineage>
        <taxon>Eukaryota</taxon>
        <taxon>Metazoa</taxon>
        <taxon>Spiralia</taxon>
        <taxon>Lophotrochozoa</taxon>
        <taxon>Platyhelminthes</taxon>
        <taxon>Rhabditophora</taxon>
        <taxon>Macrostomorpha</taxon>
        <taxon>Macrostomida</taxon>
        <taxon>Macrostomidae</taxon>
        <taxon>Macrostomum</taxon>
    </lineage>
</organism>
<name>A0A1I8GS71_9PLAT</name>
<dbReference type="STRING" id="282301.A0A1I8GS71"/>
<dbReference type="SUPFAM" id="SSF103473">
    <property type="entry name" value="MFS general substrate transporter"/>
    <property type="match status" value="1"/>
</dbReference>
<keyword evidence="6 8" id="KW-0472">Membrane</keyword>
<feature type="transmembrane region" description="Helical" evidence="8">
    <location>
        <begin position="151"/>
        <end position="173"/>
    </location>
</feature>
<dbReference type="InterPro" id="IPR005828">
    <property type="entry name" value="MFS_sugar_transport-like"/>
</dbReference>
<feature type="region of interest" description="Disordered" evidence="7">
    <location>
        <begin position="486"/>
        <end position="518"/>
    </location>
</feature>
<dbReference type="PANTHER" id="PTHR23511">
    <property type="entry name" value="SYNAPTIC VESICLE GLYCOPROTEIN 2"/>
    <property type="match status" value="1"/>
</dbReference>
<dbReference type="GO" id="GO:0022857">
    <property type="term" value="F:transmembrane transporter activity"/>
    <property type="evidence" value="ECO:0007669"/>
    <property type="project" value="InterPro"/>
</dbReference>
<dbReference type="GO" id="GO:0016020">
    <property type="term" value="C:membrane"/>
    <property type="evidence" value="ECO:0007669"/>
    <property type="project" value="UniProtKB-SubCell"/>
</dbReference>
<accession>A0A1I8GS71</accession>
<evidence type="ECO:0000313" key="12">
    <source>
        <dbReference type="WBParaSite" id="maker-uti_cns_0003535-snap-gene-0.33-mRNA-1"/>
    </source>
</evidence>
<dbReference type="InterPro" id="IPR020846">
    <property type="entry name" value="MFS_dom"/>
</dbReference>
<dbReference type="PROSITE" id="PS50850">
    <property type="entry name" value="MFS"/>
    <property type="match status" value="1"/>
</dbReference>
<feature type="domain" description="Major facilitator superfamily (MFS) profile" evidence="9">
    <location>
        <begin position="23"/>
        <end position="470"/>
    </location>
</feature>
<dbReference type="Proteomes" id="UP000095280">
    <property type="component" value="Unplaced"/>
</dbReference>
<evidence type="ECO:0000256" key="7">
    <source>
        <dbReference type="SAM" id="MobiDB-lite"/>
    </source>
</evidence>
<feature type="transmembrane region" description="Helical" evidence="8">
    <location>
        <begin position="417"/>
        <end position="439"/>
    </location>
</feature>
<comment type="subcellular location">
    <subcellularLocation>
        <location evidence="1">Membrane</location>
        <topology evidence="1">Multi-pass membrane protein</topology>
    </subcellularLocation>
</comment>
<dbReference type="WBParaSite" id="maker-uti_cns_0003535-snap-gene-0.33-mRNA-1">
    <property type="protein sequence ID" value="maker-uti_cns_0003535-snap-gene-0.33-mRNA-1"/>
    <property type="gene ID" value="maker-uti_cns_0003535-snap-gene-0.33"/>
</dbReference>
<dbReference type="WBParaSite" id="maker-uti_cns_0002962-snap-gene-0.30-mRNA-1">
    <property type="protein sequence ID" value="maker-uti_cns_0002962-snap-gene-0.30-mRNA-1"/>
    <property type="gene ID" value="maker-uti_cns_0002962-snap-gene-0.30"/>
</dbReference>
<keyword evidence="5 8" id="KW-1133">Transmembrane helix</keyword>
<sequence>MSDEATMKTVDTVIDDIGFGWFQVAVLILCGFVQASDMLEIQYVSLVSQRLQCVWWISDYWKSFITSATFIGLFVGAYLWGPMGDKHCRRSVTAVCMGFIAVYGFLTALAPNVIWVVILRFLVGTGIGGVQPLTSAMFSEFMTSDTRGMTWFVFQGLWCLGGLVEIGFAWLLLDLQHGWRYLAVVTALPMLFLSLPWLLWLPVSPRQSLLQGRLAETRQALNKMADMNSQPRYLGDFTVTDLLQGKQKNGRISELIRPDTYLRLSLQLAFISFVGGFNYYGMILLNVQVPLLLHERCVLTDSATNVTRASPWQPGLDRSCHSCSPFNYIEMLIPTIADLVTALVNAFIIERFLGRRLIMAIAFCLASILIPLLSCCMDSSARIVLFFVIRFFIASGYDVVWLYVLEAYPTSLRSTAVGFHSSFSRIASILVPYVAQIFITRVSLLGGLLIFSGLLALATLNAALLPIETKAMPLAQTRSPQQIAADSSNEKQMMMAKSDEAVPGHQGYGSVNTPTKMD</sequence>
<comment type="similarity">
    <text evidence="2">Belongs to the major facilitator superfamily.</text>
</comment>
<evidence type="ECO:0000256" key="3">
    <source>
        <dbReference type="ARBA" id="ARBA00022448"/>
    </source>
</evidence>
<dbReference type="InterPro" id="IPR036259">
    <property type="entry name" value="MFS_trans_sf"/>
</dbReference>
<dbReference type="Pfam" id="PF00083">
    <property type="entry name" value="Sugar_tr"/>
    <property type="match status" value="2"/>
</dbReference>
<dbReference type="AlphaFoldDB" id="A0A1I8GS71"/>
<keyword evidence="3" id="KW-0813">Transport</keyword>
<evidence type="ECO:0000256" key="2">
    <source>
        <dbReference type="ARBA" id="ARBA00008335"/>
    </source>
</evidence>
<keyword evidence="10" id="KW-1185">Reference proteome</keyword>
<dbReference type="Gene3D" id="1.20.1250.20">
    <property type="entry name" value="MFS general substrate transporter like domains"/>
    <property type="match status" value="1"/>
</dbReference>
<feature type="transmembrane region" description="Helical" evidence="8">
    <location>
        <begin position="380"/>
        <end position="405"/>
    </location>
</feature>
<protein>
    <submittedName>
        <fullName evidence="11 12">MFS domain-containing protein</fullName>
    </submittedName>
</protein>
<reference evidence="11 12" key="1">
    <citation type="submission" date="2016-11" db="UniProtKB">
        <authorList>
            <consortium name="WormBaseParasite"/>
        </authorList>
    </citation>
    <scope>IDENTIFICATION</scope>
</reference>
<proteinExistence type="inferred from homology"/>
<evidence type="ECO:0000256" key="5">
    <source>
        <dbReference type="ARBA" id="ARBA00022989"/>
    </source>
</evidence>
<dbReference type="PANTHER" id="PTHR23511:SF5">
    <property type="entry name" value="MAJOR FACILITATOR-TYPE TRANSPORTER HXNZ-RELATED"/>
    <property type="match status" value="1"/>
</dbReference>
<feature type="transmembrane region" description="Helical" evidence="8">
    <location>
        <begin position="356"/>
        <end position="374"/>
    </location>
</feature>
<evidence type="ECO:0000259" key="9">
    <source>
        <dbReference type="PROSITE" id="PS50850"/>
    </source>
</evidence>
<evidence type="ECO:0000256" key="4">
    <source>
        <dbReference type="ARBA" id="ARBA00022692"/>
    </source>
</evidence>
<dbReference type="WBParaSite" id="maker-uti_cns_0047198-snap-gene-0.30-mRNA-1">
    <property type="protein sequence ID" value="maker-uti_cns_0047198-snap-gene-0.30-mRNA-1"/>
    <property type="gene ID" value="maker-uti_cns_0047198-snap-gene-0.30"/>
</dbReference>
<evidence type="ECO:0000256" key="1">
    <source>
        <dbReference type="ARBA" id="ARBA00004141"/>
    </source>
</evidence>
<evidence type="ECO:0000313" key="11">
    <source>
        <dbReference type="WBParaSite" id="maker-uti_cns_0002962-snap-gene-0.30-mRNA-1"/>
    </source>
</evidence>
<feature type="transmembrane region" description="Helical" evidence="8">
    <location>
        <begin position="445"/>
        <end position="467"/>
    </location>
</feature>
<keyword evidence="4 8" id="KW-0812">Transmembrane</keyword>
<feature type="transmembrane region" description="Helical" evidence="8">
    <location>
        <begin position="179"/>
        <end position="201"/>
    </location>
</feature>
<feature type="transmembrane region" description="Helical" evidence="8">
    <location>
        <begin position="92"/>
        <end position="111"/>
    </location>
</feature>
<feature type="compositionally biased region" description="Polar residues" evidence="7">
    <location>
        <begin position="509"/>
        <end position="518"/>
    </location>
</feature>
<feature type="transmembrane region" description="Helical" evidence="8">
    <location>
        <begin position="60"/>
        <end position="80"/>
    </location>
</feature>
<evidence type="ECO:0000313" key="10">
    <source>
        <dbReference type="Proteomes" id="UP000095280"/>
    </source>
</evidence>